<dbReference type="Gene3D" id="3.40.50.12780">
    <property type="entry name" value="N-terminal domain of ligase-like"/>
    <property type="match status" value="1"/>
</dbReference>
<dbReference type="InterPro" id="IPR000873">
    <property type="entry name" value="AMP-dep_synth/lig_dom"/>
</dbReference>
<dbReference type="SUPFAM" id="SSF52777">
    <property type="entry name" value="CoA-dependent acyltransferases"/>
    <property type="match status" value="2"/>
</dbReference>
<evidence type="ECO:0000256" key="1">
    <source>
        <dbReference type="ARBA" id="ARBA00001957"/>
    </source>
</evidence>
<feature type="compositionally biased region" description="Low complexity" evidence="5">
    <location>
        <begin position="592"/>
        <end position="606"/>
    </location>
</feature>
<proteinExistence type="predicted"/>
<dbReference type="InterPro" id="IPR013120">
    <property type="entry name" value="FAR_NAD-bd"/>
</dbReference>
<reference evidence="8" key="1">
    <citation type="journal article" date="2019" name="Int. J. Syst. Evol. Microbiol.">
        <title>The Global Catalogue of Microorganisms (GCM) 10K type strain sequencing project: providing services to taxonomists for standard genome sequencing and annotation.</title>
        <authorList>
            <consortium name="The Broad Institute Genomics Platform"/>
            <consortium name="The Broad Institute Genome Sequencing Center for Infectious Disease"/>
            <person name="Wu L."/>
            <person name="Ma J."/>
        </authorList>
    </citation>
    <scope>NUCLEOTIDE SEQUENCE [LARGE SCALE GENOMIC DNA]</scope>
    <source>
        <strain evidence="8">JCM 18410</strain>
    </source>
</reference>
<feature type="compositionally biased region" description="Low complexity" evidence="5">
    <location>
        <begin position="963"/>
        <end position="984"/>
    </location>
</feature>
<dbReference type="InterPro" id="IPR009081">
    <property type="entry name" value="PP-bd_ACP"/>
</dbReference>
<dbReference type="PANTHER" id="PTHR45527:SF1">
    <property type="entry name" value="FATTY ACID SYNTHASE"/>
    <property type="match status" value="1"/>
</dbReference>
<dbReference type="SUPFAM" id="SSF56801">
    <property type="entry name" value="Acetyl-CoA synthetase-like"/>
    <property type="match status" value="1"/>
</dbReference>
<dbReference type="EMBL" id="BAABKC010000021">
    <property type="protein sequence ID" value="GAA5049895.1"/>
    <property type="molecule type" value="Genomic_DNA"/>
</dbReference>
<evidence type="ECO:0000313" key="7">
    <source>
        <dbReference type="EMBL" id="GAA5049895.1"/>
    </source>
</evidence>
<dbReference type="InterPro" id="IPR036736">
    <property type="entry name" value="ACP-like_sf"/>
</dbReference>
<dbReference type="InterPro" id="IPR020806">
    <property type="entry name" value="PKS_PP-bd"/>
</dbReference>
<dbReference type="InterPro" id="IPR010080">
    <property type="entry name" value="Thioester_reductase-like_dom"/>
</dbReference>
<dbReference type="Pfam" id="PF00668">
    <property type="entry name" value="Condensation"/>
    <property type="match status" value="1"/>
</dbReference>
<dbReference type="InterPro" id="IPR036291">
    <property type="entry name" value="NAD(P)-bd_dom_sf"/>
</dbReference>
<dbReference type="Pfam" id="PF07993">
    <property type="entry name" value="NAD_binding_4"/>
    <property type="match status" value="1"/>
</dbReference>
<gene>
    <name evidence="7" type="ORF">GCM10023336_17300</name>
</gene>
<dbReference type="SMART" id="SM00823">
    <property type="entry name" value="PKS_PP"/>
    <property type="match status" value="1"/>
</dbReference>
<dbReference type="Pfam" id="PF00550">
    <property type="entry name" value="PP-binding"/>
    <property type="match status" value="1"/>
</dbReference>
<dbReference type="CDD" id="cd05235">
    <property type="entry name" value="SDR_e1"/>
    <property type="match status" value="1"/>
</dbReference>
<dbReference type="SUPFAM" id="SSF51735">
    <property type="entry name" value="NAD(P)-binding Rossmann-fold domains"/>
    <property type="match status" value="1"/>
</dbReference>
<keyword evidence="3" id="KW-0597">Phosphoprotein</keyword>
<sequence length="1461" mass="157621">MPEAEMTATDHRRTTGAQSFPPSPAQAGLWFASTYGTDPTAYSQPLVLRLDTLLDHGRLQRALRLVHREDCSLRTTFDMDADGELRQLVHEELEPILDVRDHTGDAADAWVAEQVAEIAATVFDLRRGPLARVRHLRLRDEGRSGRSVLVFDIHHTVFDGLSWKPYLTRLETAYTRGPEHPGTPRRQAVEAYARWAERWQASGSLPHWLDKLAAAPAAPPLALPGEGPERHVTRQRVLDDRLTDRVRRFCAAEGVTTSMFFAALTFLLLHRQTRRDDLLLGIPVTVRDGGDADVLGHLTNTVVLRHRLTAGASARDVLHAVKRDMLDALRHRHVPLEVVVGELRSAHGGKDGVGDLFNAMLTVMPAAARSLDLRAWGARTWEHVSGGAKYELAVLVDETPGHYALVVEHTSAAPAAERFAAHLAGRLETLVRGVLAGPDTDVRRLNWVSQEEEREVAARCARRQDAPTLGAEVTADLFADTVTATPADPAVVADGTVTSYAELARRVDAVAAGLAARGVRDGRPVAVLMRPGLDLVTTVTGILRAGGSYVVLDPDQPPGRLAFTLADCGARILLHAPDADLTDVPLPDGTHTATPAGLDGGAAPAPGLRKSPDDQVYVVYTSGSTGRPKGVVLREPTLTNLVHNQAVLSEHRRMRTLQYMPPAFDVFSLEVFGTLCTGGTLIVPPAHARTDFAALAALLAEQRVERAYFPYVALRELAAVLRSSATRLPDLREVYVTGERLVITEELREMFRRHPEARLINAYGPSEAHLVSAETLPADPDAWPAIPSIGRVVAGLDARVLLDGDEPAPFGVEGELCVAGPVVSPGYIGLPDKTRRAMVPDPFVPGQLMYRTGDLVVLDPDGRLHYRGRADDQVKIRGYRVEPGEIEAALEGLPHVEAAAVVVVPAGQDHALHAFVRGGQEPPPDWRARLAAVLPGYMVPHSVTRLDTFPVTPNGKTDRRALAARPADPAETDPAAAGPAATESAADDPADWTDRERAVAALWRDVLGHAPATPDDDFFEQGGHSLLAARLHRLVRERLDADVPLSVLLGTPTVRGMAAGLTGGGATQPPDLRAEARLHDLVIGERRAPADGPVLLTGATGFLGSHLLDELLRTGRRVICLVRADSVTQGRERLRAAFEKFALDPSGLDRTGIWPGDLARPRLGLGDAFETRAGEVAEVYHAAAHINFVVPYPTVKRTNVDGLRHLLDFCAAHRTPLRLISTLGVFPPDATTGVIGEDTVPGDPASLGIGYSQSKWVAEQLAAGARRAGLPVTVYRVGRIAGHSRTGACRHDDFFWLQMKAFASLGRCPDDIADAPAVDLLPVDYVAHAIVRLAENGPDDANWHLYHAQGLAWPAILDTIRAQGYAVEPAAPSAWLAALERQVETDAQGQGLGPLVPLMREGVMRLGSHTFDNTRTMRAAAEAGCPCPPADTEWIRQMFAYFRANGSVPPPDGVTLGGHDG</sequence>
<dbReference type="InterPro" id="IPR045851">
    <property type="entry name" value="AMP-bd_C_sf"/>
</dbReference>
<feature type="region of interest" description="Disordered" evidence="5">
    <location>
        <begin position="948"/>
        <end position="991"/>
    </location>
</feature>
<feature type="region of interest" description="Disordered" evidence="5">
    <location>
        <begin position="585"/>
        <end position="606"/>
    </location>
</feature>
<dbReference type="NCBIfam" id="TIGR01746">
    <property type="entry name" value="Thioester-redct"/>
    <property type="match status" value="1"/>
</dbReference>
<dbReference type="InterPro" id="IPR042099">
    <property type="entry name" value="ANL_N_sf"/>
</dbReference>
<dbReference type="Proteomes" id="UP001500124">
    <property type="component" value="Unassembled WGS sequence"/>
</dbReference>
<evidence type="ECO:0000256" key="4">
    <source>
        <dbReference type="ARBA" id="ARBA00022598"/>
    </source>
</evidence>
<protein>
    <submittedName>
        <fullName evidence="7">Thioester reductase domain-containing protein</fullName>
    </submittedName>
</protein>
<dbReference type="Gene3D" id="1.10.1200.10">
    <property type="entry name" value="ACP-like"/>
    <property type="match status" value="1"/>
</dbReference>
<evidence type="ECO:0000256" key="5">
    <source>
        <dbReference type="SAM" id="MobiDB-lite"/>
    </source>
</evidence>
<keyword evidence="2" id="KW-0596">Phosphopantetheine</keyword>
<dbReference type="Gene3D" id="3.30.559.30">
    <property type="entry name" value="Nonribosomal peptide synthetase, condensation domain"/>
    <property type="match status" value="1"/>
</dbReference>
<comment type="cofactor">
    <cofactor evidence="1">
        <name>pantetheine 4'-phosphate</name>
        <dbReference type="ChEBI" id="CHEBI:47942"/>
    </cofactor>
</comment>
<dbReference type="InterPro" id="IPR010071">
    <property type="entry name" value="AA_adenyl_dom"/>
</dbReference>
<dbReference type="PROSITE" id="PS00455">
    <property type="entry name" value="AMP_BINDING"/>
    <property type="match status" value="1"/>
</dbReference>
<feature type="domain" description="Carrier" evidence="6">
    <location>
        <begin position="990"/>
        <end position="1065"/>
    </location>
</feature>
<dbReference type="PROSITE" id="PS50075">
    <property type="entry name" value="CARRIER"/>
    <property type="match status" value="1"/>
</dbReference>
<dbReference type="Pfam" id="PF00501">
    <property type="entry name" value="AMP-binding"/>
    <property type="match status" value="1"/>
</dbReference>
<feature type="region of interest" description="Disordered" evidence="5">
    <location>
        <begin position="1"/>
        <end position="23"/>
    </location>
</feature>
<name>A0ABP9K6B5_9ACTN</name>
<evidence type="ECO:0000256" key="3">
    <source>
        <dbReference type="ARBA" id="ARBA00022553"/>
    </source>
</evidence>
<dbReference type="PANTHER" id="PTHR45527">
    <property type="entry name" value="NONRIBOSOMAL PEPTIDE SYNTHETASE"/>
    <property type="match status" value="1"/>
</dbReference>
<keyword evidence="4" id="KW-0436">Ligase</keyword>
<dbReference type="SUPFAM" id="SSF47336">
    <property type="entry name" value="ACP-like"/>
    <property type="match status" value="1"/>
</dbReference>
<dbReference type="InterPro" id="IPR020845">
    <property type="entry name" value="AMP-binding_CS"/>
</dbReference>
<organism evidence="7 8">
    <name type="scientific">Streptomyces similanensis</name>
    <dbReference type="NCBI Taxonomy" id="1274988"/>
    <lineage>
        <taxon>Bacteria</taxon>
        <taxon>Bacillati</taxon>
        <taxon>Actinomycetota</taxon>
        <taxon>Actinomycetes</taxon>
        <taxon>Kitasatosporales</taxon>
        <taxon>Streptomycetaceae</taxon>
        <taxon>Streptomyces</taxon>
    </lineage>
</organism>
<keyword evidence="8" id="KW-1185">Reference proteome</keyword>
<evidence type="ECO:0000256" key="2">
    <source>
        <dbReference type="ARBA" id="ARBA00022450"/>
    </source>
</evidence>
<evidence type="ECO:0000313" key="8">
    <source>
        <dbReference type="Proteomes" id="UP001500124"/>
    </source>
</evidence>
<dbReference type="Gene3D" id="3.30.559.10">
    <property type="entry name" value="Chloramphenicol acetyltransferase-like domain"/>
    <property type="match status" value="1"/>
</dbReference>
<dbReference type="Gene3D" id="3.40.50.720">
    <property type="entry name" value="NAD(P)-binding Rossmann-like Domain"/>
    <property type="match status" value="1"/>
</dbReference>
<dbReference type="InterPro" id="IPR023213">
    <property type="entry name" value="CAT-like_dom_sf"/>
</dbReference>
<evidence type="ECO:0000259" key="6">
    <source>
        <dbReference type="PROSITE" id="PS50075"/>
    </source>
</evidence>
<dbReference type="InterPro" id="IPR001242">
    <property type="entry name" value="Condensation_dom"/>
</dbReference>
<dbReference type="NCBIfam" id="TIGR01733">
    <property type="entry name" value="AA-adenyl-dom"/>
    <property type="match status" value="1"/>
</dbReference>
<comment type="caution">
    <text evidence="7">The sequence shown here is derived from an EMBL/GenBank/DDBJ whole genome shotgun (WGS) entry which is preliminary data.</text>
</comment>
<dbReference type="Gene3D" id="3.30.300.30">
    <property type="match status" value="1"/>
</dbReference>
<accession>A0ABP9K6B5</accession>